<dbReference type="AlphaFoldDB" id="A0A225WH46"/>
<name>A0A225WH46_9STRA</name>
<dbReference type="EMBL" id="NBNE01000823">
    <property type="protein sequence ID" value="OWZ17046.1"/>
    <property type="molecule type" value="Genomic_DNA"/>
</dbReference>
<gene>
    <name evidence="2" type="ORF">PHMEG_0009061</name>
</gene>
<dbReference type="Proteomes" id="UP000198211">
    <property type="component" value="Unassembled WGS sequence"/>
</dbReference>
<proteinExistence type="predicted"/>
<keyword evidence="3" id="KW-1185">Reference proteome</keyword>
<evidence type="ECO:0000256" key="1">
    <source>
        <dbReference type="SAM" id="MobiDB-lite"/>
    </source>
</evidence>
<protein>
    <submittedName>
        <fullName evidence="2">Uncharacterized protein</fullName>
    </submittedName>
</protein>
<evidence type="ECO:0000313" key="3">
    <source>
        <dbReference type="Proteomes" id="UP000198211"/>
    </source>
</evidence>
<feature type="region of interest" description="Disordered" evidence="1">
    <location>
        <begin position="1"/>
        <end position="22"/>
    </location>
</feature>
<accession>A0A225WH46</accession>
<comment type="caution">
    <text evidence="2">The sequence shown here is derived from an EMBL/GenBank/DDBJ whole genome shotgun (WGS) entry which is preliminary data.</text>
</comment>
<evidence type="ECO:0000313" key="2">
    <source>
        <dbReference type="EMBL" id="OWZ17046.1"/>
    </source>
</evidence>
<reference evidence="3" key="1">
    <citation type="submission" date="2017-03" db="EMBL/GenBank/DDBJ databases">
        <title>Phytopthora megakarya and P. palmivora, two closely related causual agents of cacao black pod achieved similar genome size and gene model numbers by different mechanisms.</title>
        <authorList>
            <person name="Ali S."/>
            <person name="Shao J."/>
            <person name="Larry D.J."/>
            <person name="Kronmiller B."/>
            <person name="Shen D."/>
            <person name="Strem M.D."/>
            <person name="Melnick R.L."/>
            <person name="Guiltinan M.J."/>
            <person name="Tyler B.M."/>
            <person name="Meinhardt L.W."/>
            <person name="Bailey B.A."/>
        </authorList>
    </citation>
    <scope>NUCLEOTIDE SEQUENCE [LARGE SCALE GENOMIC DNA]</scope>
    <source>
        <strain evidence="3">zdho120</strain>
    </source>
</reference>
<sequence>MRADRPDNSTAKGKSANVGIDVNQQLEQLAGGGTREEGPSSRVAWAVIQARTRMRTKR</sequence>
<organism evidence="2 3">
    <name type="scientific">Phytophthora megakarya</name>
    <dbReference type="NCBI Taxonomy" id="4795"/>
    <lineage>
        <taxon>Eukaryota</taxon>
        <taxon>Sar</taxon>
        <taxon>Stramenopiles</taxon>
        <taxon>Oomycota</taxon>
        <taxon>Peronosporomycetes</taxon>
        <taxon>Peronosporales</taxon>
        <taxon>Peronosporaceae</taxon>
        <taxon>Phytophthora</taxon>
    </lineage>
</organism>